<dbReference type="Proteomes" id="UP000004410">
    <property type="component" value="Unassembled WGS sequence"/>
</dbReference>
<protein>
    <submittedName>
        <fullName evidence="1">Uncharacterized protein</fullName>
    </submittedName>
</protein>
<dbReference type="PaxDb" id="411470-RUMGNA_02138"/>
<organism evidence="1 2">
    <name type="scientific">Mediterraneibacter gnavus (strain ATCC 29149 / DSM 114966 / JCM 6515 / VPI C7-9)</name>
    <name type="common">Ruminococcus gnavus</name>
    <dbReference type="NCBI Taxonomy" id="411470"/>
    <lineage>
        <taxon>Bacteria</taxon>
        <taxon>Bacillati</taxon>
        <taxon>Bacillota</taxon>
        <taxon>Clostridia</taxon>
        <taxon>Lachnospirales</taxon>
        <taxon>Lachnospiraceae</taxon>
        <taxon>Mediterraneibacter</taxon>
    </lineage>
</organism>
<gene>
    <name evidence="1" type="ORF">RUMGNA_02138</name>
</gene>
<comment type="caution">
    <text evidence="1">The sequence shown here is derived from an EMBL/GenBank/DDBJ whole genome shotgun (WGS) entry which is preliminary data.</text>
</comment>
<reference evidence="1 2" key="1">
    <citation type="submission" date="2007-04" db="EMBL/GenBank/DDBJ databases">
        <authorList>
            <person name="Fulton L."/>
            <person name="Clifton S."/>
            <person name="Fulton B."/>
            <person name="Xu J."/>
            <person name="Minx P."/>
            <person name="Pepin K.H."/>
            <person name="Johnson M."/>
            <person name="Thiruvilangam P."/>
            <person name="Bhonagiri V."/>
            <person name="Nash W.E."/>
            <person name="Mardis E.R."/>
            <person name="Wilson R.K."/>
        </authorList>
    </citation>
    <scope>NUCLEOTIDE SEQUENCE [LARGE SCALE GENOMIC DNA]</scope>
    <source>
        <strain evidence="1 2">ATCC 29149</strain>
    </source>
</reference>
<proteinExistence type="predicted"/>
<evidence type="ECO:0000313" key="2">
    <source>
        <dbReference type="Proteomes" id="UP000004410"/>
    </source>
</evidence>
<name>A7B3K8_MEDG7</name>
<evidence type="ECO:0000313" key="1">
    <source>
        <dbReference type="EMBL" id="EDN77534.1"/>
    </source>
</evidence>
<dbReference type="AlphaFoldDB" id="A7B3K8"/>
<reference evidence="1 2" key="2">
    <citation type="submission" date="2007-06" db="EMBL/GenBank/DDBJ databases">
        <title>Draft genome sequence of Ruminococcus gnavus (ATCC 29149).</title>
        <authorList>
            <person name="Sudarsanam P."/>
            <person name="Ley R."/>
            <person name="Guruge J."/>
            <person name="Turnbaugh P.J."/>
            <person name="Mahowald M."/>
            <person name="Liep D."/>
            <person name="Gordon J."/>
        </authorList>
    </citation>
    <scope>NUCLEOTIDE SEQUENCE [LARGE SCALE GENOMIC DNA]</scope>
    <source>
        <strain evidence="1 2">ATCC 29149</strain>
    </source>
</reference>
<sequence length="42" mass="5255">MKNTIHKIHKKSGENLLTCYNKWFEKLYFLEYNDDTRQEEFV</sequence>
<accession>A7B3K8</accession>
<dbReference type="EMBL" id="AAYG02000016">
    <property type="protein sequence ID" value="EDN77534.1"/>
    <property type="molecule type" value="Genomic_DNA"/>
</dbReference>